<feature type="domain" description="Aminoglycoside phosphotransferase" evidence="1">
    <location>
        <begin position="7"/>
        <end position="211"/>
    </location>
</feature>
<dbReference type="PANTHER" id="PTHR36091">
    <property type="entry name" value="ALTERED INHERITANCE OF MITOCHONDRIA PROTEIN 9, MITOCHONDRIAL"/>
    <property type="match status" value="1"/>
</dbReference>
<dbReference type="InParanoid" id="C4JLU5"/>
<organism evidence="2 3">
    <name type="scientific">Uncinocarpus reesii (strain UAMH 1704)</name>
    <dbReference type="NCBI Taxonomy" id="336963"/>
    <lineage>
        <taxon>Eukaryota</taxon>
        <taxon>Fungi</taxon>
        <taxon>Dikarya</taxon>
        <taxon>Ascomycota</taxon>
        <taxon>Pezizomycotina</taxon>
        <taxon>Eurotiomycetes</taxon>
        <taxon>Eurotiomycetidae</taxon>
        <taxon>Onygenales</taxon>
        <taxon>Onygenaceae</taxon>
        <taxon>Uncinocarpus</taxon>
    </lineage>
</organism>
<reference evidence="3" key="1">
    <citation type="journal article" date="2009" name="Genome Res.">
        <title>Comparative genomic analyses of the human fungal pathogens Coccidioides and their relatives.</title>
        <authorList>
            <person name="Sharpton T.J."/>
            <person name="Stajich J.E."/>
            <person name="Rounsley S.D."/>
            <person name="Gardner M.J."/>
            <person name="Wortman J.R."/>
            <person name="Jordar V.S."/>
            <person name="Maiti R."/>
            <person name="Kodira C.D."/>
            <person name="Neafsey D.E."/>
            <person name="Zeng Q."/>
            <person name="Hung C.-Y."/>
            <person name="McMahan C."/>
            <person name="Muszewska A."/>
            <person name="Grynberg M."/>
            <person name="Mandel M.A."/>
            <person name="Kellner E.M."/>
            <person name="Barker B.M."/>
            <person name="Galgiani J.N."/>
            <person name="Orbach M.J."/>
            <person name="Kirkland T.N."/>
            <person name="Cole G.T."/>
            <person name="Henn M.R."/>
            <person name="Birren B.W."/>
            <person name="Taylor J.W."/>
        </authorList>
    </citation>
    <scope>NUCLEOTIDE SEQUENCE [LARGE SCALE GENOMIC DNA]</scope>
    <source>
        <strain evidence="3">UAMH 1704</strain>
    </source>
</reference>
<dbReference type="HOGENOM" id="CLU_019189_9_1_1"/>
<dbReference type="FunCoup" id="C4JLU5">
    <property type="interactions" value="14"/>
</dbReference>
<evidence type="ECO:0000259" key="1">
    <source>
        <dbReference type="Pfam" id="PF01636"/>
    </source>
</evidence>
<evidence type="ECO:0000313" key="3">
    <source>
        <dbReference type="Proteomes" id="UP000002058"/>
    </source>
</evidence>
<dbReference type="VEuPathDB" id="FungiDB:UREG_03803"/>
<dbReference type="KEGG" id="ure:UREG_03803"/>
<dbReference type="AlphaFoldDB" id="C4JLU5"/>
<dbReference type="RefSeq" id="XP_002544286.1">
    <property type="nucleotide sequence ID" value="XM_002544240.1"/>
</dbReference>
<dbReference type="InterPro" id="IPR002575">
    <property type="entry name" value="Aminoglycoside_PTrfase"/>
</dbReference>
<dbReference type="SUPFAM" id="SSF56112">
    <property type="entry name" value="Protein kinase-like (PK-like)"/>
    <property type="match status" value="1"/>
</dbReference>
<dbReference type="OMA" id="CEHDSSQ"/>
<accession>C4JLU5</accession>
<dbReference type="Gene3D" id="3.30.200.20">
    <property type="entry name" value="Phosphorylase Kinase, domain 1"/>
    <property type="match status" value="1"/>
</dbReference>
<protein>
    <recommendedName>
        <fullName evidence="1">Aminoglycoside phosphotransferase domain-containing protein</fullName>
    </recommendedName>
</protein>
<dbReference type="eggNOG" id="ENOG502RS4B">
    <property type="taxonomic scope" value="Eukaryota"/>
</dbReference>
<dbReference type="InterPro" id="IPR011009">
    <property type="entry name" value="Kinase-like_dom_sf"/>
</dbReference>
<evidence type="ECO:0000313" key="2">
    <source>
        <dbReference type="EMBL" id="EEP78957.1"/>
    </source>
</evidence>
<dbReference type="Proteomes" id="UP000002058">
    <property type="component" value="Unassembled WGS sequence"/>
</dbReference>
<dbReference type="PANTHER" id="PTHR36091:SF2">
    <property type="entry name" value="AMINOGLYCOSIDE PHOSPHOTRANSFERASE DOMAIN-CONTAINING PROTEIN"/>
    <property type="match status" value="1"/>
</dbReference>
<dbReference type="Pfam" id="PF01636">
    <property type="entry name" value="APH"/>
    <property type="match status" value="1"/>
</dbReference>
<gene>
    <name evidence="2" type="ORF">UREG_03803</name>
</gene>
<dbReference type="GO" id="GO:0005739">
    <property type="term" value="C:mitochondrion"/>
    <property type="evidence" value="ECO:0007669"/>
    <property type="project" value="TreeGrafter"/>
</dbReference>
<dbReference type="OrthoDB" id="10003767at2759"/>
<keyword evidence="3" id="KW-1185">Reference proteome</keyword>
<sequence length="418" mass="46896">MAEGGFNKVFLLTMDDGSEVVARLPTPIAGPQHLTTASEVATMDFLRSVLDIPVPRVLGYCATVDNPIGAEYILMERLRGDQLGARWLSLPTPQLADLMSQIVEIERKLFSFRFPAYGSLYYQHDTPEKSRVNISTDKGNFCVGPVCKRQFWHDDRADLPLDRGPCIPLVPSKSEMQTPVLRHPDLSFPNIVLAPGSNKILSIIDWQDAAILPLFMQAGYPAFCEHELSQVQTLQKPKLPDNYAEMNEFDKLQADAKFQLEKANFFYTVATGAQNSLHLLALRQPGLGMRQYLISQAGYPWDADLVNFKAALVGIVKIWDSISSEPCPVSFSPADEEKALQDASEWRECAEILSTVQDSLGVDREGGTDPDNFEHACEMNQRWRLEMLKHAASHQRKICWQGWVFKGDQDNSLPPLLD</sequence>
<dbReference type="InterPro" id="IPR051035">
    <property type="entry name" value="Mito_inheritance_9"/>
</dbReference>
<dbReference type="EMBL" id="CH476616">
    <property type="protein sequence ID" value="EEP78957.1"/>
    <property type="molecule type" value="Genomic_DNA"/>
</dbReference>
<proteinExistence type="predicted"/>
<name>C4JLU5_UNCRE</name>
<dbReference type="GeneID" id="8444179"/>
<dbReference type="CDD" id="cd05120">
    <property type="entry name" value="APH_ChoK_like"/>
    <property type="match status" value="1"/>
</dbReference>